<dbReference type="GeneID" id="14877233"/>
<dbReference type="InterPro" id="IPR036770">
    <property type="entry name" value="Ankyrin_rpt-contain_sf"/>
</dbReference>
<proteinExistence type="predicted"/>
<dbReference type="AlphaFoldDB" id="F4PGE2"/>
<dbReference type="KEGG" id="dfa:DFA_03020"/>
<dbReference type="PANTHER" id="PTHR46586">
    <property type="entry name" value="ANKYRIN REPEAT-CONTAINING PROTEIN"/>
    <property type="match status" value="1"/>
</dbReference>
<dbReference type="Proteomes" id="UP000007797">
    <property type="component" value="Unassembled WGS sequence"/>
</dbReference>
<dbReference type="RefSeq" id="XP_004362627.1">
    <property type="nucleotide sequence ID" value="XM_004362570.1"/>
</dbReference>
<accession>F4PGE2</accession>
<evidence type="ECO:0000313" key="1">
    <source>
        <dbReference type="EMBL" id="EGG24776.1"/>
    </source>
</evidence>
<evidence type="ECO:0008006" key="3">
    <source>
        <dbReference type="Google" id="ProtNLM"/>
    </source>
</evidence>
<keyword evidence="2" id="KW-1185">Reference proteome</keyword>
<protein>
    <recommendedName>
        <fullName evidence="3">Ankyrin repeat-containing protein</fullName>
    </recommendedName>
</protein>
<dbReference type="EMBL" id="GL883006">
    <property type="protein sequence ID" value="EGG24776.1"/>
    <property type="molecule type" value="Genomic_DNA"/>
</dbReference>
<sequence>MSFYNIINNKYLIDYIFKKVRGERLVDSTVVSSRPFITFKYDDINSVEWMIDNGYIALLKYKIQRRDVSINAINSDDIASLCSKVTDNDKDIESFDYIYFKCSHLFLCPSVVDGAASNTTTSYPLSKILERSQLDGGYAQWSVATVQAAFNAGSLPCATLLFNRWVTFAKATDGVDPLYQNYQATVPDNTYFLRLVYNALNQTWWTPQKRIDLSNIVIQAIKSFAACKRSSEMLKNINVPSLPLDTKDILRSAHFNLPVDLFTILFNTNNISPSSSSSSSSDHQRYFMDQYLEWLNELPCYEADKPLPSIGDSTIPDLLKLVKRHWKTYNLQQKCTFIDQNTIEMIDFIESKISLQQENNNYNIKEFLLPNSSSSSSSSSLSSYKWIYLKWILKSNRINQLSFDKGKWVNSFIKAAIKEEDRLEELNDLLQVTIPIFKYNIDWSQMYYQDFGHSKCNDIIRRAIQNALPNTTVFLLTHDQVSEDTTELSSFHQPSPLVAIKGGHLPFIQKMYQAATTDLLDGTTFGTLDLQLELLTISAQYDQYEIIKWLIGQIKQDGFDQSVKLPIIQVALETALLHSHGRIVNLILSEFPDPCIFTRSLLEVASVSGNVDFYTSLQRRVQLPDGVPKDFIDYQQSILFSINQGSTKLAHYIIKIVLGKNESDSLLSFSFLFCIHAAIKLGNFELFKYFMESIKTNMDKDTVITQFILSAMDYGRVQVLDYLLTKHPSNYQLLVSDIYRALSRGHISILQYLVSDKNSSHFKVLTQYVKKFGPLHDHPPNTKSFLINNTSLFK</sequence>
<gene>
    <name evidence="1" type="ORF">DFA_03020</name>
</gene>
<organism evidence="1 2">
    <name type="scientific">Cavenderia fasciculata</name>
    <name type="common">Slime mold</name>
    <name type="synonym">Dictyostelium fasciculatum</name>
    <dbReference type="NCBI Taxonomy" id="261658"/>
    <lineage>
        <taxon>Eukaryota</taxon>
        <taxon>Amoebozoa</taxon>
        <taxon>Evosea</taxon>
        <taxon>Eumycetozoa</taxon>
        <taxon>Dictyostelia</taxon>
        <taxon>Acytosteliales</taxon>
        <taxon>Cavenderiaceae</taxon>
        <taxon>Cavenderia</taxon>
    </lineage>
</organism>
<dbReference type="SUPFAM" id="SSF48403">
    <property type="entry name" value="Ankyrin repeat"/>
    <property type="match status" value="1"/>
</dbReference>
<dbReference type="PANTHER" id="PTHR46586:SF3">
    <property type="entry name" value="ANKYRIN REPEAT-CONTAINING PROTEIN"/>
    <property type="match status" value="1"/>
</dbReference>
<dbReference type="Gene3D" id="1.25.40.20">
    <property type="entry name" value="Ankyrin repeat-containing domain"/>
    <property type="match status" value="1"/>
</dbReference>
<reference evidence="2" key="1">
    <citation type="journal article" date="2011" name="Genome Res.">
        <title>Phylogeny-wide analysis of social amoeba genomes highlights ancient origins for complex intercellular communication.</title>
        <authorList>
            <person name="Heidel A.J."/>
            <person name="Lawal H.M."/>
            <person name="Felder M."/>
            <person name="Schilde C."/>
            <person name="Helps N.R."/>
            <person name="Tunggal B."/>
            <person name="Rivero F."/>
            <person name="John U."/>
            <person name="Schleicher M."/>
            <person name="Eichinger L."/>
            <person name="Platzer M."/>
            <person name="Noegel A.A."/>
            <person name="Schaap P."/>
            <person name="Gloeckner G."/>
        </authorList>
    </citation>
    <scope>NUCLEOTIDE SEQUENCE [LARGE SCALE GENOMIC DNA]</scope>
    <source>
        <strain evidence="2">SH3</strain>
    </source>
</reference>
<name>F4PGE2_CACFS</name>
<evidence type="ECO:0000313" key="2">
    <source>
        <dbReference type="Proteomes" id="UP000007797"/>
    </source>
</evidence>
<dbReference type="InterPro" id="IPR052050">
    <property type="entry name" value="SecEffector_AnkRepeat"/>
</dbReference>